<keyword evidence="13" id="KW-0378">Hydrolase</keyword>
<reference evidence="33" key="1">
    <citation type="submission" date="2025-08" db="UniProtKB">
        <authorList>
            <consortium name="Ensembl"/>
        </authorList>
    </citation>
    <scope>IDENTIFICATION</scope>
</reference>
<evidence type="ECO:0000256" key="23">
    <source>
        <dbReference type="ARBA" id="ARBA00052601"/>
    </source>
</evidence>
<keyword evidence="19" id="KW-0326">Glycosidase</keyword>
<evidence type="ECO:0000256" key="17">
    <source>
        <dbReference type="ARBA" id="ARBA00023180"/>
    </source>
</evidence>
<evidence type="ECO:0000256" key="26">
    <source>
        <dbReference type="ARBA" id="ARBA00058748"/>
    </source>
</evidence>
<dbReference type="GO" id="GO:0061750">
    <property type="term" value="F:acid sphingomyelin phosphodiesterase activity"/>
    <property type="evidence" value="ECO:0007669"/>
    <property type="project" value="Ensembl"/>
</dbReference>
<dbReference type="GO" id="GO:0034644">
    <property type="term" value="P:cellular response to UV"/>
    <property type="evidence" value="ECO:0007669"/>
    <property type="project" value="Ensembl"/>
</dbReference>
<evidence type="ECO:0000256" key="19">
    <source>
        <dbReference type="ARBA" id="ARBA00023295"/>
    </source>
</evidence>
<protein>
    <recommendedName>
        <fullName evidence="28">Sphingomyelin phosphodiesterase</fullName>
        <ecNumber evidence="7">3.1.4.12</ecNumber>
        <ecNumber evidence="6">3.1.4.3</ecNumber>
    </recommendedName>
    <alternativeName>
        <fullName evidence="29">Acid sphingomyelinase</fullName>
    </alternativeName>
</protein>
<evidence type="ECO:0000256" key="28">
    <source>
        <dbReference type="ARBA" id="ARBA00069549"/>
    </source>
</evidence>
<dbReference type="GO" id="GO:0008270">
    <property type="term" value="F:zinc ion binding"/>
    <property type="evidence" value="ECO:0007669"/>
    <property type="project" value="Ensembl"/>
</dbReference>
<dbReference type="GO" id="GO:0010212">
    <property type="term" value="P:response to ionizing radiation"/>
    <property type="evidence" value="ECO:0007669"/>
    <property type="project" value="Ensembl"/>
</dbReference>
<dbReference type="Proteomes" id="UP000694406">
    <property type="component" value="Unplaced"/>
</dbReference>
<dbReference type="Ensembl" id="ENSLLTT00000021621.1">
    <property type="protein sequence ID" value="ENSLLTP00000020851.1"/>
    <property type="gene ID" value="ENSLLTG00000015593.1"/>
</dbReference>
<evidence type="ECO:0000256" key="2">
    <source>
        <dbReference type="ARBA" id="ARBA00004239"/>
    </source>
</evidence>
<dbReference type="AlphaFoldDB" id="A0A8C5SQG2"/>
<name>A0A8C5SQG2_LATLA</name>
<dbReference type="GO" id="GO:0034340">
    <property type="term" value="P:response to type I interferon"/>
    <property type="evidence" value="ECO:0007669"/>
    <property type="project" value="Ensembl"/>
</dbReference>
<evidence type="ECO:0000256" key="25">
    <source>
        <dbReference type="ARBA" id="ARBA00057858"/>
    </source>
</evidence>
<evidence type="ECO:0000256" key="12">
    <source>
        <dbReference type="ARBA" id="ARBA00022729"/>
    </source>
</evidence>
<keyword evidence="10" id="KW-0551">Lipid droplet</keyword>
<evidence type="ECO:0000256" key="15">
    <source>
        <dbReference type="ARBA" id="ARBA00023098"/>
    </source>
</evidence>
<organism evidence="33 34">
    <name type="scientific">Laticauda laticaudata</name>
    <name type="common">Blue-ringed sea krait</name>
    <name type="synonym">Blue-lipped sea krait</name>
    <dbReference type="NCBI Taxonomy" id="8630"/>
    <lineage>
        <taxon>Eukaryota</taxon>
        <taxon>Metazoa</taxon>
        <taxon>Chordata</taxon>
        <taxon>Craniata</taxon>
        <taxon>Vertebrata</taxon>
        <taxon>Euteleostomi</taxon>
        <taxon>Lepidosauria</taxon>
        <taxon>Squamata</taxon>
        <taxon>Bifurcata</taxon>
        <taxon>Unidentata</taxon>
        <taxon>Episquamata</taxon>
        <taxon>Toxicofera</taxon>
        <taxon>Serpentes</taxon>
        <taxon>Colubroidea</taxon>
        <taxon>Elapidae</taxon>
        <taxon>Laticaudinae</taxon>
        <taxon>Laticauda</taxon>
    </lineage>
</organism>
<feature type="compositionally biased region" description="Basic residues" evidence="30">
    <location>
        <begin position="37"/>
        <end position="46"/>
    </location>
</feature>
<evidence type="ECO:0000256" key="13">
    <source>
        <dbReference type="ARBA" id="ARBA00022801"/>
    </source>
</evidence>
<evidence type="ECO:0000256" key="30">
    <source>
        <dbReference type="SAM" id="MobiDB-lite"/>
    </source>
</evidence>
<evidence type="ECO:0000256" key="16">
    <source>
        <dbReference type="ARBA" id="ARBA00023157"/>
    </source>
</evidence>
<dbReference type="GO" id="GO:0009615">
    <property type="term" value="P:response to virus"/>
    <property type="evidence" value="ECO:0007669"/>
    <property type="project" value="Ensembl"/>
</dbReference>
<dbReference type="PANTHER" id="PTHR10340">
    <property type="entry name" value="SPHINGOMYELIN PHOSPHODIESTERASE"/>
    <property type="match status" value="1"/>
</dbReference>
<dbReference type="Gene3D" id="3.60.21.10">
    <property type="match status" value="1"/>
</dbReference>
<dbReference type="GO" id="GO:0043065">
    <property type="term" value="P:positive regulation of apoptotic process"/>
    <property type="evidence" value="ECO:0007669"/>
    <property type="project" value="Ensembl"/>
</dbReference>
<dbReference type="InterPro" id="IPR029052">
    <property type="entry name" value="Metallo-depent_PP-like"/>
</dbReference>
<comment type="catalytic activity">
    <reaction evidence="22">
        <text>N-(octadecanoyl)-sphing-4-enine-1-phosphocholine + H2O = N-octadecanoylsphing-4-enine + phosphocholine + H(+)</text>
        <dbReference type="Rhea" id="RHEA:54284"/>
        <dbReference type="ChEBI" id="CHEBI:15377"/>
        <dbReference type="ChEBI" id="CHEBI:15378"/>
        <dbReference type="ChEBI" id="CHEBI:72961"/>
        <dbReference type="ChEBI" id="CHEBI:83358"/>
        <dbReference type="ChEBI" id="CHEBI:295975"/>
    </reaction>
    <physiologicalReaction direction="left-to-right" evidence="22">
        <dbReference type="Rhea" id="RHEA:54285"/>
    </physiologicalReaction>
</comment>
<evidence type="ECO:0000256" key="21">
    <source>
        <dbReference type="ARBA" id="ARBA00048421"/>
    </source>
</evidence>
<dbReference type="CDD" id="cd00842">
    <property type="entry name" value="MPP_ASMase"/>
    <property type="match status" value="1"/>
</dbReference>
<keyword evidence="9" id="KW-0597">Phosphoprotein</keyword>
<evidence type="ECO:0000259" key="32">
    <source>
        <dbReference type="Pfam" id="PF19272"/>
    </source>
</evidence>
<reference evidence="33" key="2">
    <citation type="submission" date="2025-09" db="UniProtKB">
        <authorList>
            <consortium name="Ensembl"/>
        </authorList>
    </citation>
    <scope>IDENTIFICATION</scope>
</reference>
<dbReference type="GO" id="GO:0034612">
    <property type="term" value="P:response to tumor necrosis factor"/>
    <property type="evidence" value="ECO:0007669"/>
    <property type="project" value="Ensembl"/>
</dbReference>
<dbReference type="GO" id="GO:0045807">
    <property type="term" value="P:positive regulation of endocytosis"/>
    <property type="evidence" value="ECO:0007669"/>
    <property type="project" value="Ensembl"/>
</dbReference>
<dbReference type="GO" id="GO:0046513">
    <property type="term" value="P:ceramide biosynthetic process"/>
    <property type="evidence" value="ECO:0007669"/>
    <property type="project" value="Ensembl"/>
</dbReference>
<dbReference type="GO" id="GO:0070269">
    <property type="term" value="P:pyroptotic inflammatory response"/>
    <property type="evidence" value="ECO:0007669"/>
    <property type="project" value="Ensembl"/>
</dbReference>
<dbReference type="GO" id="GO:0036019">
    <property type="term" value="C:endolysosome"/>
    <property type="evidence" value="ECO:0007669"/>
    <property type="project" value="Ensembl"/>
</dbReference>
<keyword evidence="8" id="KW-0964">Secreted</keyword>
<comment type="similarity">
    <text evidence="5">Belongs to the acid sphingomyelinase family.</text>
</comment>
<keyword evidence="14" id="KW-0862">Zinc</keyword>
<evidence type="ECO:0000256" key="9">
    <source>
        <dbReference type="ARBA" id="ARBA00022553"/>
    </source>
</evidence>
<evidence type="ECO:0000256" key="3">
    <source>
        <dbReference type="ARBA" id="ARBA00004371"/>
    </source>
</evidence>
<dbReference type="GO" id="GO:0071277">
    <property type="term" value="P:cellular response to calcium ion"/>
    <property type="evidence" value="ECO:0007669"/>
    <property type="project" value="Ensembl"/>
</dbReference>
<feature type="domain" description="Calcineurin-like phosphoesterase" evidence="31">
    <location>
        <begin position="219"/>
        <end position="474"/>
    </location>
</feature>
<dbReference type="GO" id="GO:0070555">
    <property type="term" value="P:response to interleukin-1"/>
    <property type="evidence" value="ECO:0007669"/>
    <property type="project" value="Ensembl"/>
</dbReference>
<dbReference type="GeneTree" id="ENSGT00950000183182"/>
<dbReference type="GO" id="GO:0046718">
    <property type="term" value="P:symbiont entry into host cell"/>
    <property type="evidence" value="ECO:0007669"/>
    <property type="project" value="Ensembl"/>
</dbReference>
<dbReference type="GO" id="GO:0005615">
    <property type="term" value="C:extracellular space"/>
    <property type="evidence" value="ECO:0007669"/>
    <property type="project" value="Ensembl"/>
</dbReference>
<comment type="subcellular location">
    <subcellularLocation>
        <location evidence="4">Lipid droplet</location>
    </subcellularLocation>
    <subcellularLocation>
        <location evidence="3">Lysosome</location>
    </subcellularLocation>
    <subcellularLocation>
        <location evidence="2">Secreted</location>
        <location evidence="2">Extracellular space</location>
    </subcellularLocation>
</comment>
<gene>
    <name evidence="33" type="primary">SMPD1</name>
</gene>
<comment type="subunit">
    <text evidence="27">Monomer. Interacts with SORT1; the interaction is required for SMPD1 targeting to lysosomes.</text>
</comment>
<feature type="region of interest" description="Disordered" evidence="30">
    <location>
        <begin position="1"/>
        <end position="81"/>
    </location>
</feature>
<dbReference type="Pfam" id="PF19272">
    <property type="entry name" value="ASMase_C"/>
    <property type="match status" value="1"/>
</dbReference>
<evidence type="ECO:0000256" key="18">
    <source>
        <dbReference type="ARBA" id="ARBA00023228"/>
    </source>
</evidence>
<dbReference type="GO" id="GO:0016798">
    <property type="term" value="F:hydrolase activity, acting on glycosyl bonds"/>
    <property type="evidence" value="ECO:0007669"/>
    <property type="project" value="UniProtKB-KW"/>
</dbReference>
<evidence type="ECO:0000256" key="4">
    <source>
        <dbReference type="ARBA" id="ARBA00004502"/>
    </source>
</evidence>
<dbReference type="EC" id="3.1.4.3" evidence="6"/>
<dbReference type="GO" id="GO:0006685">
    <property type="term" value="P:sphingomyelin catabolic process"/>
    <property type="evidence" value="ECO:0007669"/>
    <property type="project" value="Ensembl"/>
</dbReference>
<dbReference type="InterPro" id="IPR004843">
    <property type="entry name" value="Calcineurin-like_PHP"/>
</dbReference>
<evidence type="ECO:0000256" key="29">
    <source>
        <dbReference type="ARBA" id="ARBA00076660"/>
    </source>
</evidence>
<evidence type="ECO:0000256" key="10">
    <source>
        <dbReference type="ARBA" id="ARBA00022677"/>
    </source>
</evidence>
<evidence type="ECO:0000256" key="7">
    <source>
        <dbReference type="ARBA" id="ARBA00012369"/>
    </source>
</evidence>
<keyword evidence="34" id="KW-1185">Reference proteome</keyword>
<evidence type="ECO:0000256" key="5">
    <source>
        <dbReference type="ARBA" id="ARBA00008234"/>
    </source>
</evidence>
<dbReference type="InterPro" id="IPR045473">
    <property type="entry name" value="ASM_C"/>
</dbReference>
<sequence length="642" mass="71199">MQVGAPLPPAHAARARRPPAPGWCPSRGAAGLGGSRSRARLRKFSGRRAAPCRGRLAGPLGARSREGPLRGAGQMPGGPEEVGRCQHGLCPPPAHLLEANGEALLSSGGSLRPGRRPVPREPLLETSVEHLQQLVAKVCATLKLAPPNVCQEATRLFGQDVVTAWVRSVLRPAEICGLLVGTRCGHWDIYSSWNITLPEAPKPPVRPPVPPPPGAPTARLLFLTDLHWDRQYTPGSDPDCRDPLCCRGGQPQGPGAGYWGSYSKCDLPLHTLENLLQHLASAGPFQAAYWTGDIPAHNIWQQTRQDQLNALSTITGLIQKYLGMLPVYPAVGNHESVPVNAFPPPYVPGNQSSAWLYDAMADAWQQWLPPEALRTLRLGGFYTLPLWRGLRLASLNMNFCSEANFWLLINATDPAGQLQWLVGVLQRAEESGEKVHIIGHIPPSHCLRSWGWNYYRIINRFEGTVAGQFFGHTHLDGFEIFYDEETITRPVGIAFLAPSVTTYIKLNPGYRVYHVDGIRSGSSYMVLDHETFILNLTQANQPGAVAQWQRLYGAQETYGLPVAFPEDWNRLLDRFQADERLFQHFWYLRFKGHPPTEPCGDACRKAMLCALRTGRAADPKLCQSLQLPFPEIQAWWRKQRFC</sequence>
<dbReference type="PANTHER" id="PTHR10340:SF34">
    <property type="entry name" value="SPHINGOMYELIN PHOSPHODIESTERASE"/>
    <property type="match status" value="1"/>
</dbReference>
<keyword evidence="11" id="KW-0479">Metal-binding</keyword>
<evidence type="ECO:0000256" key="11">
    <source>
        <dbReference type="ARBA" id="ARBA00022723"/>
    </source>
</evidence>
<evidence type="ECO:0000256" key="8">
    <source>
        <dbReference type="ARBA" id="ARBA00022525"/>
    </source>
</evidence>
<comment type="cofactor">
    <cofactor evidence="1">
        <name>Zn(2+)</name>
        <dbReference type="ChEBI" id="CHEBI:29105"/>
    </cofactor>
</comment>
<comment type="function">
    <text evidence="25">This form is generated following cleavage by CASP7 in the extracellular milieu in response to bacterial infection. It shows increased ability to convert sphingomyelin to ceramide and promotes plasma membrane repair. Plasma membrane repair by ceramide counteracts the action of gasdermin-D (GSDMD) perforin (PRF1) pores that are formed in response to bacterial infection.</text>
</comment>
<keyword evidence="12" id="KW-0732">Signal</keyword>
<accession>A0A8C5SQG2</accession>
<dbReference type="GO" id="GO:0005811">
    <property type="term" value="C:lipid droplet"/>
    <property type="evidence" value="ECO:0007669"/>
    <property type="project" value="UniProtKB-SubCell"/>
</dbReference>
<evidence type="ECO:0000256" key="1">
    <source>
        <dbReference type="ARBA" id="ARBA00001947"/>
    </source>
</evidence>
<dbReference type="GO" id="GO:0034480">
    <property type="term" value="F:phosphatidylcholine phospholipase C activity"/>
    <property type="evidence" value="ECO:0007669"/>
    <property type="project" value="UniProtKB-EC"/>
</dbReference>
<dbReference type="GO" id="GO:0023021">
    <property type="term" value="P:termination of signal transduction"/>
    <property type="evidence" value="ECO:0007669"/>
    <property type="project" value="Ensembl"/>
</dbReference>
<dbReference type="GO" id="GO:0008203">
    <property type="term" value="P:cholesterol metabolic process"/>
    <property type="evidence" value="ECO:0007669"/>
    <property type="project" value="Ensembl"/>
</dbReference>
<dbReference type="InterPro" id="IPR041805">
    <property type="entry name" value="ASMase/PPN1_MPP"/>
</dbReference>
<evidence type="ECO:0000256" key="27">
    <source>
        <dbReference type="ARBA" id="ARBA00062722"/>
    </source>
</evidence>
<comment type="function">
    <text evidence="26">In the lysosomes, converts sphingomyelin to ceramide. Plays an important role in the export of cholesterol from the intraendolysosomal membranes. Also has phospholipase C activities toward 1,2-diacylglycerolphosphocholine and 1,2-diacylglycerolphosphoglycerol. Modulates stress-induced apoptosis through the production of ceramide.</text>
</comment>
<dbReference type="GO" id="GO:0043409">
    <property type="term" value="P:negative regulation of MAPK cascade"/>
    <property type="evidence" value="ECO:0007669"/>
    <property type="project" value="Ensembl"/>
</dbReference>
<dbReference type="GO" id="GO:0005886">
    <property type="term" value="C:plasma membrane"/>
    <property type="evidence" value="ECO:0007669"/>
    <property type="project" value="Ensembl"/>
</dbReference>
<evidence type="ECO:0000313" key="34">
    <source>
        <dbReference type="Proteomes" id="UP000694406"/>
    </source>
</evidence>
<proteinExistence type="inferred from homology"/>
<keyword evidence="17" id="KW-0325">Glycoprotein</keyword>
<dbReference type="FunFam" id="3.60.21.10:FF:000045">
    <property type="entry name" value="Sphingomyelin phosphodiesterase"/>
    <property type="match status" value="1"/>
</dbReference>
<dbReference type="SUPFAM" id="SSF56300">
    <property type="entry name" value="Metallo-dependent phosphatases"/>
    <property type="match status" value="1"/>
</dbReference>
<keyword evidence="18" id="KW-0458">Lysosome</keyword>
<evidence type="ECO:0000256" key="22">
    <source>
        <dbReference type="ARBA" id="ARBA00051187"/>
    </source>
</evidence>
<dbReference type="Pfam" id="PF00149">
    <property type="entry name" value="Metallophos"/>
    <property type="match status" value="1"/>
</dbReference>
<evidence type="ECO:0000313" key="33">
    <source>
        <dbReference type="Ensembl" id="ENSLLTP00000020851.1"/>
    </source>
</evidence>
<evidence type="ECO:0000256" key="6">
    <source>
        <dbReference type="ARBA" id="ARBA00012018"/>
    </source>
</evidence>
<evidence type="ECO:0000256" key="24">
    <source>
        <dbReference type="ARBA" id="ARBA00053461"/>
    </source>
</evidence>
<feature type="domain" description="Sphingomyelin phosphodiesterase C-terminal" evidence="32">
    <location>
        <begin position="494"/>
        <end position="612"/>
    </location>
</feature>
<comment type="catalytic activity">
    <reaction evidence="21">
        <text>a 1,2-diacyl-sn-glycero-3-phosphocholine + H2O = phosphocholine + a 1,2-diacyl-sn-glycerol + H(+)</text>
        <dbReference type="Rhea" id="RHEA:10604"/>
        <dbReference type="ChEBI" id="CHEBI:15377"/>
        <dbReference type="ChEBI" id="CHEBI:15378"/>
        <dbReference type="ChEBI" id="CHEBI:17815"/>
        <dbReference type="ChEBI" id="CHEBI:57643"/>
        <dbReference type="ChEBI" id="CHEBI:295975"/>
        <dbReference type="EC" id="3.1.4.3"/>
    </reaction>
    <physiologicalReaction direction="left-to-right" evidence="21">
        <dbReference type="Rhea" id="RHEA:10605"/>
    </physiologicalReaction>
</comment>
<keyword evidence="15" id="KW-0443">Lipid metabolism</keyword>
<evidence type="ECO:0000259" key="31">
    <source>
        <dbReference type="Pfam" id="PF00149"/>
    </source>
</evidence>
<evidence type="ECO:0000256" key="20">
    <source>
        <dbReference type="ARBA" id="ARBA00047268"/>
    </source>
</evidence>
<comment type="function">
    <text evidence="24">Converts sphingomyelin to ceramide. Exists as two enzymatic forms that arise from alternative trafficking of a single protein precursor, one that is targeted to the endolysosomal compartment, whereas the other is released extracellularly. However, in response to various forms of stress, lysosomal exocytosis may represent a major source of the secretory form.</text>
</comment>
<comment type="catalytic activity">
    <reaction evidence="20">
        <text>a sphingomyelin + H2O = phosphocholine + an N-acylsphing-4-enine + H(+)</text>
        <dbReference type="Rhea" id="RHEA:19253"/>
        <dbReference type="ChEBI" id="CHEBI:15377"/>
        <dbReference type="ChEBI" id="CHEBI:15378"/>
        <dbReference type="ChEBI" id="CHEBI:17636"/>
        <dbReference type="ChEBI" id="CHEBI:52639"/>
        <dbReference type="ChEBI" id="CHEBI:295975"/>
        <dbReference type="EC" id="3.1.4.12"/>
    </reaction>
    <physiologicalReaction direction="left-to-right" evidence="20">
        <dbReference type="Rhea" id="RHEA:19254"/>
    </physiologicalReaction>
</comment>
<keyword evidence="16" id="KW-1015">Disulfide bond</keyword>
<dbReference type="EC" id="3.1.4.12" evidence="7"/>
<dbReference type="GO" id="GO:0046598">
    <property type="term" value="P:positive regulation of viral entry into host cell"/>
    <property type="evidence" value="ECO:0007669"/>
    <property type="project" value="Ensembl"/>
</dbReference>
<dbReference type="GO" id="GO:0033344">
    <property type="term" value="P:cholesterol efflux"/>
    <property type="evidence" value="ECO:0007669"/>
    <property type="project" value="Ensembl"/>
</dbReference>
<evidence type="ECO:0000256" key="14">
    <source>
        <dbReference type="ARBA" id="ARBA00022833"/>
    </source>
</evidence>
<dbReference type="GO" id="GO:0001778">
    <property type="term" value="P:plasma membrane repair"/>
    <property type="evidence" value="ECO:0007669"/>
    <property type="project" value="Ensembl"/>
</dbReference>
<comment type="catalytic activity">
    <reaction evidence="23">
        <text>1,2-dihexadecanoyl-sn-glycero-3-phosphocholine + H2O = 1,2-dihexadecanoyl-sn-glycerol + phosphocholine + H(+)</text>
        <dbReference type="Rhea" id="RHEA:45304"/>
        <dbReference type="ChEBI" id="CHEBI:15377"/>
        <dbReference type="ChEBI" id="CHEBI:15378"/>
        <dbReference type="ChEBI" id="CHEBI:72999"/>
        <dbReference type="ChEBI" id="CHEBI:82929"/>
        <dbReference type="ChEBI" id="CHEBI:295975"/>
    </reaction>
    <physiologicalReaction direction="left-to-right" evidence="23">
        <dbReference type="Rhea" id="RHEA:45305"/>
    </physiologicalReaction>
</comment>